<name>A0A8B7N8V1_HYAAZ</name>
<evidence type="ECO:0000256" key="5">
    <source>
        <dbReference type="ARBA" id="ARBA00022824"/>
    </source>
</evidence>
<keyword evidence="7" id="KW-0072">Autophagy</keyword>
<sequence length="510" mass="56734">MSNWYESFKNSWPLRQLGLAVEESAEIAGEKKPGYQFTAVLAPWESYMVTLQSLLIWEKPLRSLFALAFFNILFWFCIWSEPKPYFVLSSVGLAVFLHQQWVHTIWPEIRVPLKPGERPAHYTDEWLYLNPSVLSAPEVGLLLDQWCSSARSAFHTCIQTRRHKPTLFCVCSCGVFTALLFTGQLLSGTALLYSCLTALILLPGTKIYVFPVIKCRSRNLLEWFRHKYWDKLAIGTSSHGSRESSPDELSEFLPELGSAEAEAALAVPLTKDDPPEAAAVSTHRHVAVTRAHYDDDSNDPHLRAPSEAPMLSQDSPYGSLAPHIPTHSQIPGVSDSSDEDEQEFMEGLVFDGRQAAPPLHASYPPPSHRRAPDYTDSSLHNPAPYVTDVNSASESAIQGFKSSLMQFSQVGSESAGALFSSLGQSMLMSVVNNMNQVAQAAQTSDNQRGYEELSDEYSGPDAPERASERRVRRRPNRHAHAAHQAKEAALSEQGTPTGDFVYISDEEFSE</sequence>
<evidence type="ECO:0000259" key="11">
    <source>
        <dbReference type="Pfam" id="PF24456"/>
    </source>
</evidence>
<evidence type="ECO:0000256" key="8">
    <source>
        <dbReference type="ARBA" id="ARBA00023136"/>
    </source>
</evidence>
<dbReference type="GO" id="GO:0005789">
    <property type="term" value="C:endoplasmic reticulum membrane"/>
    <property type="evidence" value="ECO:0007669"/>
    <property type="project" value="UniProtKB-SubCell"/>
</dbReference>
<feature type="region of interest" description="Disordered" evidence="9">
    <location>
        <begin position="291"/>
        <end position="343"/>
    </location>
</feature>
<feature type="compositionally biased region" description="Polar residues" evidence="9">
    <location>
        <begin position="326"/>
        <end position="335"/>
    </location>
</feature>
<reference evidence="13" key="1">
    <citation type="submission" date="2025-08" db="UniProtKB">
        <authorList>
            <consortium name="RefSeq"/>
        </authorList>
    </citation>
    <scope>IDENTIFICATION</scope>
    <source>
        <tissue evidence="13">Whole organism</tissue>
    </source>
</reference>
<dbReference type="PANTHER" id="PTHR28659">
    <property type="entry name" value="RETICULON-LIKE PROTEIN"/>
    <property type="match status" value="1"/>
</dbReference>
<accession>A0A8B7N8V1</accession>
<dbReference type="OMA" id="TWINRIW"/>
<feature type="domain" description="RETREG1-3/ARL6IP-like N-terminal reticulon-homology" evidence="11">
    <location>
        <begin position="43"/>
        <end position="205"/>
    </location>
</feature>
<evidence type="ECO:0000256" key="1">
    <source>
        <dbReference type="ARBA" id="ARBA00004477"/>
    </source>
</evidence>
<evidence type="ECO:0000313" key="12">
    <source>
        <dbReference type="Proteomes" id="UP000694843"/>
    </source>
</evidence>
<dbReference type="RefSeq" id="XP_018009663.1">
    <property type="nucleotide sequence ID" value="XM_018154174.2"/>
</dbReference>
<evidence type="ECO:0000256" key="7">
    <source>
        <dbReference type="ARBA" id="ARBA00023006"/>
    </source>
</evidence>
<evidence type="ECO:0000256" key="9">
    <source>
        <dbReference type="SAM" id="MobiDB-lite"/>
    </source>
</evidence>
<dbReference type="InterPro" id="IPR057282">
    <property type="entry name" value="RETREG1-3-like_RHD"/>
</dbReference>
<gene>
    <name evidence="13" type="primary">LOC108667181</name>
</gene>
<dbReference type="InterPro" id="IPR043384">
    <property type="entry name" value="RETREG1/3"/>
</dbReference>
<evidence type="ECO:0000256" key="6">
    <source>
        <dbReference type="ARBA" id="ARBA00022989"/>
    </source>
</evidence>
<dbReference type="GO" id="GO:0061709">
    <property type="term" value="P:reticulophagy"/>
    <property type="evidence" value="ECO:0007669"/>
    <property type="project" value="InterPro"/>
</dbReference>
<proteinExistence type="inferred from homology"/>
<keyword evidence="3" id="KW-0597">Phosphoprotein</keyword>
<dbReference type="KEGG" id="hazt:108667181"/>
<dbReference type="PANTHER" id="PTHR28659:SF2">
    <property type="entry name" value="RETICULON-LIKE PROTEIN"/>
    <property type="match status" value="1"/>
</dbReference>
<dbReference type="Pfam" id="PF24456">
    <property type="entry name" value="RHD_RETREG1-3"/>
    <property type="match status" value="1"/>
</dbReference>
<feature type="region of interest" description="Disordered" evidence="9">
    <location>
        <begin position="440"/>
        <end position="510"/>
    </location>
</feature>
<keyword evidence="5" id="KW-0256">Endoplasmic reticulum</keyword>
<keyword evidence="12" id="KW-1185">Reference proteome</keyword>
<organism evidence="12 13">
    <name type="scientific">Hyalella azteca</name>
    <name type="common">Amphipod</name>
    <dbReference type="NCBI Taxonomy" id="294128"/>
    <lineage>
        <taxon>Eukaryota</taxon>
        <taxon>Metazoa</taxon>
        <taxon>Ecdysozoa</taxon>
        <taxon>Arthropoda</taxon>
        <taxon>Crustacea</taxon>
        <taxon>Multicrustacea</taxon>
        <taxon>Malacostraca</taxon>
        <taxon>Eumalacostraca</taxon>
        <taxon>Peracarida</taxon>
        <taxon>Amphipoda</taxon>
        <taxon>Senticaudata</taxon>
        <taxon>Talitrida</taxon>
        <taxon>Talitroidea</taxon>
        <taxon>Hyalellidae</taxon>
        <taxon>Hyalella</taxon>
    </lineage>
</organism>
<evidence type="ECO:0000256" key="10">
    <source>
        <dbReference type="SAM" id="Phobius"/>
    </source>
</evidence>
<evidence type="ECO:0000256" key="3">
    <source>
        <dbReference type="ARBA" id="ARBA00022553"/>
    </source>
</evidence>
<dbReference type="AlphaFoldDB" id="A0A8B7N8V1"/>
<feature type="region of interest" description="Disordered" evidence="9">
    <location>
        <begin position="355"/>
        <end position="387"/>
    </location>
</feature>
<keyword evidence="4 10" id="KW-0812">Transmembrane</keyword>
<evidence type="ECO:0000313" key="13">
    <source>
        <dbReference type="RefSeq" id="XP_018009663.1"/>
    </source>
</evidence>
<feature type="transmembrane region" description="Helical" evidence="10">
    <location>
        <begin position="191"/>
        <end position="213"/>
    </location>
</feature>
<feature type="compositionally biased region" description="Basic residues" evidence="9">
    <location>
        <begin position="470"/>
        <end position="483"/>
    </location>
</feature>
<comment type="similarity">
    <text evidence="2">Belongs to the RETREG family.</text>
</comment>
<protein>
    <submittedName>
        <fullName evidence="13">Reticulophagy regulator 1</fullName>
    </submittedName>
</protein>
<dbReference type="GeneID" id="108667181"/>
<feature type="compositionally biased region" description="Basic and acidic residues" evidence="9">
    <location>
        <begin position="291"/>
        <end position="304"/>
    </location>
</feature>
<feature type="transmembrane region" description="Helical" evidence="10">
    <location>
        <begin position="165"/>
        <end position="185"/>
    </location>
</feature>
<comment type="subcellular location">
    <subcellularLocation>
        <location evidence="1">Endoplasmic reticulum membrane</location>
        <topology evidence="1">Multi-pass membrane protein</topology>
    </subcellularLocation>
</comment>
<evidence type="ECO:0000256" key="4">
    <source>
        <dbReference type="ARBA" id="ARBA00022692"/>
    </source>
</evidence>
<dbReference type="OrthoDB" id="10029527at2759"/>
<keyword evidence="8 10" id="KW-0472">Membrane</keyword>
<dbReference type="Proteomes" id="UP000694843">
    <property type="component" value="Unplaced"/>
</dbReference>
<evidence type="ECO:0000256" key="2">
    <source>
        <dbReference type="ARBA" id="ARBA00006299"/>
    </source>
</evidence>
<keyword evidence="6 10" id="KW-1133">Transmembrane helix</keyword>